<reference evidence="6 7" key="1">
    <citation type="submission" date="2022-03" db="EMBL/GenBank/DDBJ databases">
        <title>Agromyces sp. isolated from the gut of P. brevitarsis seulensis larvae.</title>
        <authorList>
            <person name="Won M."/>
            <person name="Kwon S.-W."/>
        </authorList>
    </citation>
    <scope>NUCLEOTIDE SEQUENCE [LARGE SCALE GENOMIC DNA]</scope>
    <source>
        <strain evidence="6 7">KACC 16215</strain>
    </source>
</reference>
<evidence type="ECO:0000256" key="3">
    <source>
        <dbReference type="ARBA" id="ARBA00022448"/>
    </source>
</evidence>
<feature type="signal peptide" evidence="5">
    <location>
        <begin position="1"/>
        <end position="25"/>
    </location>
</feature>
<keyword evidence="7" id="KW-1185">Reference proteome</keyword>
<accession>A0ABY4APQ6</accession>
<dbReference type="InterPro" id="IPR050490">
    <property type="entry name" value="Bact_solute-bd_prot1"/>
</dbReference>
<evidence type="ECO:0000256" key="2">
    <source>
        <dbReference type="ARBA" id="ARBA00008520"/>
    </source>
</evidence>
<organism evidence="6 7">
    <name type="scientific">Agromyces soli</name>
    <dbReference type="NCBI Taxonomy" id="659012"/>
    <lineage>
        <taxon>Bacteria</taxon>
        <taxon>Bacillati</taxon>
        <taxon>Actinomycetota</taxon>
        <taxon>Actinomycetes</taxon>
        <taxon>Micrococcales</taxon>
        <taxon>Microbacteriaceae</taxon>
        <taxon>Agromyces</taxon>
    </lineage>
</organism>
<dbReference type="SUPFAM" id="SSF53850">
    <property type="entry name" value="Periplasmic binding protein-like II"/>
    <property type="match status" value="1"/>
</dbReference>
<dbReference type="PANTHER" id="PTHR43649">
    <property type="entry name" value="ARABINOSE-BINDING PROTEIN-RELATED"/>
    <property type="match status" value="1"/>
</dbReference>
<dbReference type="InterPro" id="IPR006059">
    <property type="entry name" value="SBP"/>
</dbReference>
<dbReference type="Proteomes" id="UP000831304">
    <property type="component" value="Chromosome"/>
</dbReference>
<dbReference type="Gene3D" id="3.40.190.10">
    <property type="entry name" value="Periplasmic binding protein-like II"/>
    <property type="match status" value="1"/>
</dbReference>
<evidence type="ECO:0000256" key="4">
    <source>
        <dbReference type="ARBA" id="ARBA00022729"/>
    </source>
</evidence>
<dbReference type="PROSITE" id="PS51257">
    <property type="entry name" value="PROKAR_LIPOPROTEIN"/>
    <property type="match status" value="1"/>
</dbReference>
<evidence type="ECO:0000256" key="5">
    <source>
        <dbReference type="SAM" id="SignalP"/>
    </source>
</evidence>
<name>A0ABY4APQ6_9MICO</name>
<dbReference type="RefSeq" id="WP_243568002.1">
    <property type="nucleotide sequence ID" value="NZ_BAAARD010000008.1"/>
</dbReference>
<gene>
    <name evidence="6" type="ORF">MTP13_12120</name>
</gene>
<dbReference type="CDD" id="cd13585">
    <property type="entry name" value="PBP2_TMBP_like"/>
    <property type="match status" value="1"/>
</dbReference>
<evidence type="ECO:0000313" key="7">
    <source>
        <dbReference type="Proteomes" id="UP000831304"/>
    </source>
</evidence>
<protein>
    <submittedName>
        <fullName evidence="6">Sugar ABC transporter substrate-binding protein</fullName>
    </submittedName>
</protein>
<comment type="similarity">
    <text evidence="2">Belongs to the bacterial solute-binding protein 1 family.</text>
</comment>
<dbReference type="PANTHER" id="PTHR43649:SF31">
    <property type="entry name" value="SN-GLYCEROL-3-PHOSPHATE-BINDING PERIPLASMIC PROTEIN UGPB"/>
    <property type="match status" value="1"/>
</dbReference>
<keyword evidence="4 5" id="KW-0732">Signal</keyword>
<dbReference type="Pfam" id="PF01547">
    <property type="entry name" value="SBP_bac_1"/>
    <property type="match status" value="1"/>
</dbReference>
<comment type="subcellular location">
    <subcellularLocation>
        <location evidence="1">Cell envelope</location>
    </subcellularLocation>
</comment>
<proteinExistence type="inferred from homology"/>
<sequence>MKKIHVGAVAAAAAAALVMTGCSTGGGDASSDTVVIDMWAGSQSDTDALNAQLEIARKQNPDLKIELRTAPWGDFFTKLTTNMASGNMACVTGMNSGMLSSYTDGFLELSDADLKTAGIDLADFSAGADEILSNKGTMYGVPFDIATMLVYYNADLLDAAGVAHPEAGWSFDDFEATAKAATKDGKYGFAVGMGDFQWQALPIAKAGQQPVEQDGTLALTDPAFVDAASWYSGLVTDEKVAAPVASASDTGWGENQYAGQNAAMAVDGTWNAVSYLNNDAGFTAGMTTLPSGENGSLGLILGSGFGIAKSCKNPDAALKVLGSMLSPEAQDYIASSGRSYPARTASQPLYFESIDEQFRPQVEEVFTKAFEQVQGQYVSDNWSKVGTYIQPQLVSVYNGQETMENVLESAQQQFGK</sequence>
<keyword evidence="3" id="KW-0813">Transport</keyword>
<evidence type="ECO:0000256" key="1">
    <source>
        <dbReference type="ARBA" id="ARBA00004196"/>
    </source>
</evidence>
<evidence type="ECO:0000313" key="6">
    <source>
        <dbReference type="EMBL" id="UOE25093.1"/>
    </source>
</evidence>
<dbReference type="EMBL" id="CP094533">
    <property type="protein sequence ID" value="UOE25093.1"/>
    <property type="molecule type" value="Genomic_DNA"/>
</dbReference>
<feature type="chain" id="PRO_5046249893" evidence="5">
    <location>
        <begin position="26"/>
        <end position="416"/>
    </location>
</feature>